<gene>
    <name evidence="1" type="ORF">ERS013200_02146</name>
</gene>
<name>A0A655ZUP8_VIBCL</name>
<protein>
    <submittedName>
        <fullName evidence="1">Uncharacterized protein</fullName>
    </submittedName>
</protein>
<reference evidence="1 2" key="1">
    <citation type="submission" date="2015-07" db="EMBL/GenBank/DDBJ databases">
        <authorList>
            <consortium name="Pathogen Informatics"/>
        </authorList>
    </citation>
    <scope>NUCLEOTIDE SEQUENCE [LARGE SCALE GENOMIC DNA]</scope>
    <source>
        <strain evidence="1 2">A316</strain>
    </source>
</reference>
<sequence length="41" mass="4663">MDILIVTGAVLPNHWCVEFLLRNACSFSHGGSHCRYHSIDY</sequence>
<proteinExistence type="predicted"/>
<dbReference type="AlphaFoldDB" id="A0A655ZUP8"/>
<dbReference type="Proteomes" id="UP000041770">
    <property type="component" value="Unassembled WGS sequence"/>
</dbReference>
<organism evidence="1 2">
    <name type="scientific">Vibrio cholerae</name>
    <dbReference type="NCBI Taxonomy" id="666"/>
    <lineage>
        <taxon>Bacteria</taxon>
        <taxon>Pseudomonadati</taxon>
        <taxon>Pseudomonadota</taxon>
        <taxon>Gammaproteobacteria</taxon>
        <taxon>Vibrionales</taxon>
        <taxon>Vibrionaceae</taxon>
        <taxon>Vibrio</taxon>
    </lineage>
</organism>
<evidence type="ECO:0000313" key="1">
    <source>
        <dbReference type="EMBL" id="CSC73942.1"/>
    </source>
</evidence>
<dbReference type="EMBL" id="CWQY01000013">
    <property type="protein sequence ID" value="CSC73942.1"/>
    <property type="molecule type" value="Genomic_DNA"/>
</dbReference>
<evidence type="ECO:0000313" key="2">
    <source>
        <dbReference type="Proteomes" id="UP000041770"/>
    </source>
</evidence>
<accession>A0A655ZUP8</accession>